<evidence type="ECO:0000313" key="1">
    <source>
        <dbReference type="EMBL" id="MEJ8302804.1"/>
    </source>
</evidence>
<evidence type="ECO:0000313" key="2">
    <source>
        <dbReference type="Proteomes" id="UP001380953"/>
    </source>
</evidence>
<gene>
    <name evidence="1" type="ORF">WKI47_02625</name>
</gene>
<sequence>MNANSKIVFIDIDGTLVDDDGIVPASAVQACREARANGHQLYLCTGRSKPEIYEAIWEIGFDGLIGAGGGYVESRNAMLYHKQVSPEAVRHLVDFFDRHNIDFYLESNSALYASRNLREHMIRLIYGDVEQDQAAKEKLETAPHPFLETLTYGESNLYKEDVNKVCFLEGNLPFETIKAEFEGVFEVIQCTVPMFGQDSGELTVPGVHKAVAIADVLAHIGRSVEDTVAIGDGLNDMEMLQYCATGIAMGNAREELKRVADHVTGALEEDGLYQAFVKYGLIQGGELPIASGTPADGEAAV</sequence>
<organism evidence="1 2">
    <name type="scientific">Saccharibacillus sacchari</name>
    <dbReference type="NCBI Taxonomy" id="456493"/>
    <lineage>
        <taxon>Bacteria</taxon>
        <taxon>Bacillati</taxon>
        <taxon>Bacillota</taxon>
        <taxon>Bacilli</taxon>
        <taxon>Bacillales</taxon>
        <taxon>Paenibacillaceae</taxon>
        <taxon>Saccharibacillus</taxon>
    </lineage>
</organism>
<comment type="caution">
    <text evidence="1">The sequence shown here is derived from an EMBL/GenBank/DDBJ whole genome shotgun (WGS) entry which is preliminary data.</text>
</comment>
<proteinExistence type="predicted"/>
<dbReference type="EMBL" id="JBBKAR010000006">
    <property type="protein sequence ID" value="MEJ8302804.1"/>
    <property type="molecule type" value="Genomic_DNA"/>
</dbReference>
<keyword evidence="2" id="KW-1185">Reference proteome</keyword>
<protein>
    <submittedName>
        <fullName evidence="1">Cof-type HAD-IIB family hydrolase</fullName>
    </submittedName>
</protein>
<reference evidence="1" key="1">
    <citation type="submission" date="2024-03" db="EMBL/GenBank/DDBJ databases">
        <title>Whole genome sequecning of epiphytes from Marcgravia umbellata leaves.</title>
        <authorList>
            <person name="Kumar G."/>
            <person name="Savka M.A."/>
        </authorList>
    </citation>
    <scope>NUCLEOTIDE SEQUENCE</scope>
    <source>
        <strain evidence="1">RIT_BL5</strain>
    </source>
</reference>
<dbReference type="Proteomes" id="UP001380953">
    <property type="component" value="Unassembled WGS sequence"/>
</dbReference>
<keyword evidence="1" id="KW-0378">Hydrolase</keyword>
<name>A0ACC6P7D0_9BACL</name>
<accession>A0ACC6P7D0</accession>